<name>A0A7U7EY38_STAAU</name>
<dbReference type="KEGG" id="sauw:SAI5S5_1004580"/>
<dbReference type="InterPro" id="IPR005915">
    <property type="entry name" value="Tandem_5TM"/>
</dbReference>
<dbReference type="KEGG" id="saut:SAI1T1_2004610"/>
<feature type="transmembrane region" description="Helical" evidence="1">
    <location>
        <begin position="72"/>
        <end position="90"/>
    </location>
</feature>
<dbReference type="Pfam" id="PF04276">
    <property type="entry name" value="DUF443"/>
    <property type="match status" value="1"/>
</dbReference>
<dbReference type="AlphaFoldDB" id="A0A7U7EY38"/>
<keyword evidence="1" id="KW-0812">Transmembrane</keyword>
<dbReference type="KEGG" id="sauy:SAI8T7_1004620"/>
<dbReference type="KEGG" id="sauk:SAI3T3_1004620"/>
<reference evidence="2 3" key="1">
    <citation type="journal article" date="2012" name="PLoS ONE">
        <title>Short term evolution of a highly transmissible methicillin-resistant Staphylococcus aureus clone (ST228) in a tertiary care hospital.</title>
        <authorList>
            <person name="Vogel V."/>
            <person name="Falquet L."/>
            <person name="Calderon-Copete S.P."/>
            <person name="Basset P."/>
            <person name="Blanc D.S."/>
        </authorList>
    </citation>
    <scope>NUCLEOTIDE SEQUENCE [LARGE SCALE GENOMIC DNA]</scope>
    <source>
        <strain evidence="3">ST228/18412</strain>
    </source>
</reference>
<feature type="transmembrane region" description="Helical" evidence="1">
    <location>
        <begin position="149"/>
        <end position="171"/>
    </location>
</feature>
<keyword evidence="1" id="KW-1133">Transmembrane helix</keyword>
<evidence type="ECO:0008006" key="4">
    <source>
        <dbReference type="Google" id="ProtNLM"/>
    </source>
</evidence>
<accession>A0A7U7EY38</accession>
<feature type="transmembrane region" description="Helical" evidence="1">
    <location>
        <begin position="102"/>
        <end position="121"/>
    </location>
</feature>
<feature type="transmembrane region" description="Helical" evidence="1">
    <location>
        <begin position="26"/>
        <end position="46"/>
    </location>
</feature>
<dbReference type="KEGG" id="saux:SAI6T6_1004590"/>
<dbReference type="KEGG" id="sauj:SAI2T2_1004630"/>
<proteinExistence type="predicted"/>
<dbReference type="KEGG" id="sauq:SAI4T8_1004610"/>
<keyword evidence="1" id="KW-0472">Membrane</keyword>
<protein>
    <recommendedName>
        <fullName evidence="4">DUF443 domain-containing protein</fullName>
    </recommendedName>
</protein>
<evidence type="ECO:0000313" key="3">
    <source>
        <dbReference type="Proteomes" id="UP000032744"/>
    </source>
</evidence>
<evidence type="ECO:0000313" key="2">
    <source>
        <dbReference type="EMBL" id="CCJ22213.1"/>
    </source>
</evidence>
<dbReference type="NCBIfam" id="TIGR01218">
    <property type="entry name" value="Gpos_tandem_5TM"/>
    <property type="match status" value="1"/>
</dbReference>
<dbReference type="Proteomes" id="UP000032744">
    <property type="component" value="Chromosome"/>
</dbReference>
<gene>
    <name evidence="2" type="ORF">SAI7S6_1004620</name>
</gene>
<feature type="transmembrane region" description="Helical" evidence="1">
    <location>
        <begin position="177"/>
        <end position="201"/>
    </location>
</feature>
<dbReference type="KEGG" id="sauv:SAI7S6_1004620"/>
<organism evidence="2 3">
    <name type="scientific">Staphylococcus aureus subsp. aureus ST228</name>
    <dbReference type="NCBI Taxonomy" id="1074919"/>
    <lineage>
        <taxon>Bacteria</taxon>
        <taxon>Bacillati</taxon>
        <taxon>Bacillota</taxon>
        <taxon>Bacilli</taxon>
        <taxon>Bacillales</taxon>
        <taxon>Staphylococcaceae</taxon>
        <taxon>Staphylococcus</taxon>
    </lineage>
</organism>
<evidence type="ECO:0000256" key="1">
    <source>
        <dbReference type="SAM" id="Phobius"/>
    </source>
</evidence>
<dbReference type="EMBL" id="HE579071">
    <property type="protein sequence ID" value="CCJ22213.1"/>
    <property type="molecule type" value="Genomic_DNA"/>
</dbReference>
<sequence>METLVCEVIAIYKNPKYRIIKYNDEYLMVNIINNWLVLFIPLLNWLTPKRYIKISQEELESLNTFKPAKNNAFWPALGSSVLFSVTFRKYMPLFNVRLEKTIVIAIFFVVFLGILFFYLNLNRRLALSVFTMNKEKSQKMILLPNLKHFFFIIFAYLYFGGFSFFTLYALITIDVQNIIIFICWGAVTMFFFFINIVPIGIKKAHVILLKKAE</sequence>